<feature type="transmembrane region" description="Helical" evidence="2">
    <location>
        <begin position="249"/>
        <end position="272"/>
    </location>
</feature>
<feature type="transmembrane region" description="Helical" evidence="2">
    <location>
        <begin position="452"/>
        <end position="469"/>
    </location>
</feature>
<accession>A0A2S5BFQ4</accession>
<evidence type="ECO:0000256" key="1">
    <source>
        <dbReference type="SAM" id="MobiDB-lite"/>
    </source>
</evidence>
<name>A0A2S5BFQ4_9BASI</name>
<evidence type="ECO:0000313" key="4">
    <source>
        <dbReference type="Proteomes" id="UP000237144"/>
    </source>
</evidence>
<evidence type="ECO:0000313" key="3">
    <source>
        <dbReference type="EMBL" id="POY75598.1"/>
    </source>
</evidence>
<feature type="transmembrane region" description="Helical" evidence="2">
    <location>
        <begin position="197"/>
        <end position="218"/>
    </location>
</feature>
<feature type="transmembrane region" description="Helical" evidence="2">
    <location>
        <begin position="481"/>
        <end position="499"/>
    </location>
</feature>
<evidence type="ECO:0000256" key="2">
    <source>
        <dbReference type="SAM" id="Phobius"/>
    </source>
</evidence>
<feature type="transmembrane region" description="Helical" evidence="2">
    <location>
        <begin position="621"/>
        <end position="641"/>
    </location>
</feature>
<protein>
    <submittedName>
        <fullName evidence="3">Uncharacterized protein</fullName>
    </submittedName>
</protein>
<keyword evidence="2" id="KW-1133">Transmembrane helix</keyword>
<dbReference type="PANTHER" id="PTHR40467:SF1">
    <property type="match status" value="1"/>
</dbReference>
<comment type="caution">
    <text evidence="3">The sequence shown here is derived from an EMBL/GenBank/DDBJ whole genome shotgun (WGS) entry which is preliminary data.</text>
</comment>
<feature type="compositionally biased region" description="Low complexity" evidence="1">
    <location>
        <begin position="146"/>
        <end position="161"/>
    </location>
</feature>
<keyword evidence="2" id="KW-0812">Transmembrane</keyword>
<feature type="transmembrane region" description="Helical" evidence="2">
    <location>
        <begin position="333"/>
        <end position="352"/>
    </location>
</feature>
<feature type="transmembrane region" description="Helical" evidence="2">
    <location>
        <begin position="284"/>
        <end position="304"/>
    </location>
</feature>
<keyword evidence="2" id="KW-0472">Membrane</keyword>
<keyword evidence="4" id="KW-1185">Reference proteome</keyword>
<feature type="transmembrane region" description="Helical" evidence="2">
    <location>
        <begin position="424"/>
        <end position="445"/>
    </location>
</feature>
<feature type="transmembrane region" description="Helical" evidence="2">
    <location>
        <begin position="387"/>
        <end position="412"/>
    </location>
</feature>
<dbReference type="Proteomes" id="UP000237144">
    <property type="component" value="Unassembled WGS sequence"/>
</dbReference>
<sequence length="646" mass="73556">MFTSFSEGADHPGDWNGARRLAAVASHVQLGSLTVPRLLDEAAYLPGRFKAHARPTSPAVNGPVTPDVPDYGLRALAADNHSEAPPFVPNRATKRARALERTLDALSPDRRRRREAEDERESLLGPWLAREGSAAKLPAPFVPPHRSTAPSASTRPPSARALTHPAPTALLESYEDDDDRGLLRPGRRKVDNWMSSWWRRWAVLVGTPCILIWLWAAVPFPVSDPYKEEPPWRSSPPPADSDLPVDANFWFFLTFYYGTYLAIALVFVTKLFDLFRLNWWPSSLGGSVSYVGFWLLSLVVGFVLHTMRSDGLRRRGASRPRLDLADWQRKTTWVLLAFATMALPALACFAKLRADRRNSYRRSLTPAQKTFLERQLTQRMPRSYRRFLWFLGVIGLTLLALIVGQAFATVYLSTLPHSSFEGLVYVWTWIATVNVLWAFSSWILIRKVRSKALICVFRFYYFLLYYVFYRTLFARLRSPDQAVSITLLSSVLVVAWYPISMSKTCWRVLRRTVGVEADWEEYALNRGTELYLRNLSENVTMIAFLGWVTILHLGPNRAIYPFFAFDDPNDPYTFRLTLSASSVIFAAELFAGYIARAACWIAYGIDVTNLGLDQFREHPELVIACVFTACHVLSDMLFFLVRLNFR</sequence>
<dbReference type="PANTHER" id="PTHR40467">
    <property type="match status" value="1"/>
</dbReference>
<proteinExistence type="predicted"/>
<feature type="region of interest" description="Disordered" evidence="1">
    <location>
        <begin position="100"/>
        <end position="125"/>
    </location>
</feature>
<dbReference type="OrthoDB" id="5541877at2759"/>
<dbReference type="InterPro" id="IPR039966">
    <property type="entry name" value="C553.12c"/>
</dbReference>
<reference evidence="3 4" key="1">
    <citation type="journal article" date="2018" name="Front. Microbiol.">
        <title>Prospects for Fungal Bioremediation of Acidic Radioactive Waste Sites: Characterization and Genome Sequence of Rhodotorula taiwanensis MD1149.</title>
        <authorList>
            <person name="Tkavc R."/>
            <person name="Matrosova V.Y."/>
            <person name="Grichenko O.E."/>
            <person name="Gostincar C."/>
            <person name="Volpe R.P."/>
            <person name="Klimenkova P."/>
            <person name="Gaidamakova E.K."/>
            <person name="Zhou C.E."/>
            <person name="Stewart B.J."/>
            <person name="Lyman M.G."/>
            <person name="Malfatti S.A."/>
            <person name="Rubinfeld B."/>
            <person name="Courtot M."/>
            <person name="Singh J."/>
            <person name="Dalgard C.L."/>
            <person name="Hamilton T."/>
            <person name="Frey K.G."/>
            <person name="Gunde-Cimerman N."/>
            <person name="Dugan L."/>
            <person name="Daly M.J."/>
        </authorList>
    </citation>
    <scope>NUCLEOTIDE SEQUENCE [LARGE SCALE GENOMIC DNA]</scope>
    <source>
        <strain evidence="3 4">MD1149</strain>
    </source>
</reference>
<feature type="transmembrane region" description="Helical" evidence="2">
    <location>
        <begin position="583"/>
        <end position="605"/>
    </location>
</feature>
<gene>
    <name evidence="3" type="ORF">BMF94_1220</name>
</gene>
<feature type="region of interest" description="Disordered" evidence="1">
    <location>
        <begin position="138"/>
        <end position="170"/>
    </location>
</feature>
<dbReference type="AlphaFoldDB" id="A0A2S5BFQ4"/>
<feature type="compositionally biased region" description="Basic and acidic residues" evidence="1">
    <location>
        <begin position="100"/>
        <end position="117"/>
    </location>
</feature>
<dbReference type="EMBL" id="PJQD01000013">
    <property type="protein sequence ID" value="POY75598.1"/>
    <property type="molecule type" value="Genomic_DNA"/>
</dbReference>
<organism evidence="3 4">
    <name type="scientific">Rhodotorula taiwanensis</name>
    <dbReference type="NCBI Taxonomy" id="741276"/>
    <lineage>
        <taxon>Eukaryota</taxon>
        <taxon>Fungi</taxon>
        <taxon>Dikarya</taxon>
        <taxon>Basidiomycota</taxon>
        <taxon>Pucciniomycotina</taxon>
        <taxon>Microbotryomycetes</taxon>
        <taxon>Sporidiobolales</taxon>
        <taxon>Sporidiobolaceae</taxon>
        <taxon>Rhodotorula</taxon>
    </lineage>
</organism>